<accession>A0A931AD52</accession>
<dbReference type="EMBL" id="JADOGI010000077">
    <property type="protein sequence ID" value="MBF8188889.1"/>
    <property type="molecule type" value="Genomic_DNA"/>
</dbReference>
<reference evidence="1" key="1">
    <citation type="submission" date="2020-11" db="EMBL/GenBank/DDBJ databases">
        <title>Whole-genome analyses of Nonomuraea sp. K274.</title>
        <authorList>
            <person name="Veyisoglu A."/>
        </authorList>
    </citation>
    <scope>NUCLEOTIDE SEQUENCE</scope>
    <source>
        <strain evidence="1">K274</strain>
    </source>
</reference>
<sequence>MPWKGAELAAILGIENVNSFRVQLSQWSHQGYINKIGPALYGPMSTST</sequence>
<keyword evidence="2" id="KW-1185">Reference proteome</keyword>
<organism evidence="1 2">
    <name type="scientific">Nonomuraea cypriaca</name>
    <dbReference type="NCBI Taxonomy" id="1187855"/>
    <lineage>
        <taxon>Bacteria</taxon>
        <taxon>Bacillati</taxon>
        <taxon>Actinomycetota</taxon>
        <taxon>Actinomycetes</taxon>
        <taxon>Streptosporangiales</taxon>
        <taxon>Streptosporangiaceae</taxon>
        <taxon>Nonomuraea</taxon>
    </lineage>
</organism>
<evidence type="ECO:0000313" key="1">
    <source>
        <dbReference type="EMBL" id="MBF8188889.1"/>
    </source>
</evidence>
<evidence type="ECO:0000313" key="2">
    <source>
        <dbReference type="Proteomes" id="UP000605361"/>
    </source>
</evidence>
<dbReference type="RefSeq" id="WP_195897834.1">
    <property type="nucleotide sequence ID" value="NZ_JADOGI010000077.1"/>
</dbReference>
<name>A0A931AD52_9ACTN</name>
<protein>
    <submittedName>
        <fullName evidence="1">Uncharacterized protein</fullName>
    </submittedName>
</protein>
<proteinExistence type="predicted"/>
<gene>
    <name evidence="1" type="ORF">ITP53_24775</name>
</gene>
<comment type="caution">
    <text evidence="1">The sequence shown here is derived from an EMBL/GenBank/DDBJ whole genome shotgun (WGS) entry which is preliminary data.</text>
</comment>
<dbReference type="AlphaFoldDB" id="A0A931AD52"/>
<dbReference type="Proteomes" id="UP000605361">
    <property type="component" value="Unassembled WGS sequence"/>
</dbReference>